<dbReference type="GO" id="GO:0005524">
    <property type="term" value="F:ATP binding"/>
    <property type="evidence" value="ECO:0007669"/>
    <property type="project" value="UniProtKB-UniRule"/>
</dbReference>
<feature type="binding site" evidence="8">
    <location>
        <begin position="40"/>
        <end position="45"/>
    </location>
    <ligand>
        <name>ATP</name>
        <dbReference type="ChEBI" id="CHEBI:30616"/>
    </ligand>
</feature>
<dbReference type="SUPFAM" id="SSF82829">
    <property type="entry name" value="MesJ substrate recognition domain-like"/>
    <property type="match status" value="1"/>
</dbReference>
<dbReference type="Proteomes" id="UP000317371">
    <property type="component" value="Unassembled WGS sequence"/>
</dbReference>
<sequence length="516" mass="57160">MATWPPGARPLIAALMDAQTRFQLFPAATSAGTTVLVGVSGGGDSVCLLHALHQVADLWQLHLHVAHLDHSLRPDSAEDAAFVAGLADQLGLPCHSRRLSPQELTHRPEGPEAAARRLRYRFLGEVARAITPPGQPPVVAVAHHQDDQAETLLMNLLRGSGLAGLGAMAWVGPLPDDSPTNPSRSPVYLVRPLLGVRRAAIRAYLEAFGLPWREDPSNHDLSFLRNRIRHQLLPELATINPRVVETLARTADLLAQEARRAERWDRKALDQLTLERTPAERVVLDLTGLLAQDPATQRGVLRQALAEMQADLRAVGFHHIDNILARLEQSTHAGGPYPLLDHLVWTVAGATDRTPARLSLHRDDELPFAPQHPFLGTGWRQTVGEAPIPCPGQLQAGRHWQLLCRCYPIQHLPPDWRTPGEPWRAFLDADRVHTLALTTPWPGARFAPLGMGGRHKSLGDFFTDRKVPAALRAGWPVVIERAERRPVWICGQAISHQVRITDQTRQVLQLQWQRLP</sequence>
<comment type="domain">
    <text evidence="8">The N-terminal region contains the highly conserved SGGXDS motif, predicted to be a P-loop motif involved in ATP binding.</text>
</comment>
<dbReference type="GO" id="GO:0005737">
    <property type="term" value="C:cytoplasm"/>
    <property type="evidence" value="ECO:0007669"/>
    <property type="project" value="UniProtKB-SubCell"/>
</dbReference>
<dbReference type="InterPro" id="IPR012094">
    <property type="entry name" value="tRNA_Ile_lys_synt"/>
</dbReference>
<evidence type="ECO:0000313" key="10">
    <source>
        <dbReference type="EMBL" id="TQE93807.1"/>
    </source>
</evidence>
<dbReference type="SMART" id="SM00977">
    <property type="entry name" value="TilS_C"/>
    <property type="match status" value="1"/>
</dbReference>
<dbReference type="Gene3D" id="1.20.59.20">
    <property type="match status" value="1"/>
</dbReference>
<dbReference type="InterPro" id="IPR015262">
    <property type="entry name" value="tRNA_Ile_lys_synt_subst-bd"/>
</dbReference>
<evidence type="ECO:0000256" key="3">
    <source>
        <dbReference type="ARBA" id="ARBA00022598"/>
    </source>
</evidence>
<keyword evidence="11" id="KW-1185">Reference proteome</keyword>
<dbReference type="EC" id="6.3.4.19" evidence="8"/>
<keyword evidence="6 8" id="KW-0067">ATP-binding</keyword>
<dbReference type="Pfam" id="PF01171">
    <property type="entry name" value="ATP_bind_3"/>
    <property type="match status" value="1"/>
</dbReference>
<dbReference type="InterPro" id="IPR012796">
    <property type="entry name" value="Lysidine-tRNA-synth_C"/>
</dbReference>
<keyword evidence="3 8" id="KW-0436">Ligase</keyword>
<dbReference type="Pfam" id="PF11734">
    <property type="entry name" value="TilS_C"/>
    <property type="match status" value="1"/>
</dbReference>
<dbReference type="PANTHER" id="PTHR43033:SF1">
    <property type="entry name" value="TRNA(ILE)-LYSIDINE SYNTHASE-RELATED"/>
    <property type="match status" value="1"/>
</dbReference>
<dbReference type="InterPro" id="IPR012795">
    <property type="entry name" value="tRNA_Ile_lys_synt_N"/>
</dbReference>
<feature type="domain" description="Lysidine-tRNA(Ile) synthetase C-terminal" evidence="9">
    <location>
        <begin position="435"/>
        <end position="512"/>
    </location>
</feature>
<dbReference type="InterPro" id="IPR011063">
    <property type="entry name" value="TilS/TtcA_N"/>
</dbReference>
<dbReference type="SUPFAM" id="SSF56037">
    <property type="entry name" value="PheT/TilS domain"/>
    <property type="match status" value="1"/>
</dbReference>
<dbReference type="FunCoup" id="A0A540VAK5">
    <property type="interactions" value="142"/>
</dbReference>
<dbReference type="RefSeq" id="WP_141611836.1">
    <property type="nucleotide sequence ID" value="NZ_VIGC02000032.1"/>
</dbReference>
<keyword evidence="5 8" id="KW-0547">Nucleotide-binding</keyword>
<name>A0A540VAK5_9CHLR</name>
<accession>A0A540VAK5</accession>
<dbReference type="OrthoDB" id="9807403at2"/>
<dbReference type="InterPro" id="IPR014729">
    <property type="entry name" value="Rossmann-like_a/b/a_fold"/>
</dbReference>
<comment type="catalytic activity">
    <reaction evidence="7 8">
        <text>cytidine(34) in tRNA(Ile2) + L-lysine + ATP = lysidine(34) in tRNA(Ile2) + AMP + diphosphate + H(+)</text>
        <dbReference type="Rhea" id="RHEA:43744"/>
        <dbReference type="Rhea" id="RHEA-COMP:10625"/>
        <dbReference type="Rhea" id="RHEA-COMP:10670"/>
        <dbReference type="ChEBI" id="CHEBI:15378"/>
        <dbReference type="ChEBI" id="CHEBI:30616"/>
        <dbReference type="ChEBI" id="CHEBI:32551"/>
        <dbReference type="ChEBI" id="CHEBI:33019"/>
        <dbReference type="ChEBI" id="CHEBI:82748"/>
        <dbReference type="ChEBI" id="CHEBI:83665"/>
        <dbReference type="ChEBI" id="CHEBI:456215"/>
        <dbReference type="EC" id="6.3.4.19"/>
    </reaction>
</comment>
<evidence type="ECO:0000259" key="9">
    <source>
        <dbReference type="SMART" id="SM00977"/>
    </source>
</evidence>
<dbReference type="GO" id="GO:0032267">
    <property type="term" value="F:tRNA(Ile)-lysidine synthase activity"/>
    <property type="evidence" value="ECO:0007669"/>
    <property type="project" value="UniProtKB-EC"/>
</dbReference>
<dbReference type="Pfam" id="PF09179">
    <property type="entry name" value="TilS"/>
    <property type="match status" value="1"/>
</dbReference>
<dbReference type="PANTHER" id="PTHR43033">
    <property type="entry name" value="TRNA(ILE)-LYSIDINE SYNTHASE-RELATED"/>
    <property type="match status" value="1"/>
</dbReference>
<protein>
    <recommendedName>
        <fullName evidence="8">tRNA(Ile)-lysidine synthase</fullName>
        <ecNumber evidence="8">6.3.4.19</ecNumber>
    </recommendedName>
    <alternativeName>
        <fullName evidence="8">tRNA(Ile)-2-lysyl-cytidine synthase</fullName>
    </alternativeName>
    <alternativeName>
        <fullName evidence="8">tRNA(Ile)-lysidine synthetase</fullName>
    </alternativeName>
</protein>
<keyword evidence="2 8" id="KW-0963">Cytoplasm</keyword>
<keyword evidence="4 8" id="KW-0819">tRNA processing</keyword>
<dbReference type="AlphaFoldDB" id="A0A540VAK5"/>
<comment type="subcellular location">
    <subcellularLocation>
        <location evidence="1 8">Cytoplasm</location>
    </subcellularLocation>
</comment>
<dbReference type="CDD" id="cd01992">
    <property type="entry name" value="TilS_N"/>
    <property type="match status" value="1"/>
</dbReference>
<evidence type="ECO:0000256" key="1">
    <source>
        <dbReference type="ARBA" id="ARBA00004496"/>
    </source>
</evidence>
<comment type="caution">
    <text evidence="10">The sequence shown here is derived from an EMBL/GenBank/DDBJ whole genome shotgun (WGS) entry which is preliminary data.</text>
</comment>
<evidence type="ECO:0000256" key="6">
    <source>
        <dbReference type="ARBA" id="ARBA00022840"/>
    </source>
</evidence>
<comment type="similarity">
    <text evidence="8">Belongs to the tRNA(Ile)-lysidine synthase family.</text>
</comment>
<evidence type="ECO:0000256" key="4">
    <source>
        <dbReference type="ARBA" id="ARBA00022694"/>
    </source>
</evidence>
<dbReference type="InParanoid" id="A0A540VAK5"/>
<dbReference type="NCBIfam" id="TIGR02433">
    <property type="entry name" value="lysidine_TilS_C"/>
    <property type="match status" value="1"/>
</dbReference>
<evidence type="ECO:0000256" key="7">
    <source>
        <dbReference type="ARBA" id="ARBA00048539"/>
    </source>
</evidence>
<dbReference type="EMBL" id="VIGC01000032">
    <property type="protein sequence ID" value="TQE93807.1"/>
    <property type="molecule type" value="Genomic_DNA"/>
</dbReference>
<evidence type="ECO:0000256" key="2">
    <source>
        <dbReference type="ARBA" id="ARBA00022490"/>
    </source>
</evidence>
<evidence type="ECO:0000313" key="11">
    <source>
        <dbReference type="Proteomes" id="UP000317371"/>
    </source>
</evidence>
<organism evidence="10 11">
    <name type="scientific">Litorilinea aerophila</name>
    <dbReference type="NCBI Taxonomy" id="1204385"/>
    <lineage>
        <taxon>Bacteria</taxon>
        <taxon>Bacillati</taxon>
        <taxon>Chloroflexota</taxon>
        <taxon>Caldilineae</taxon>
        <taxon>Caldilineales</taxon>
        <taxon>Caldilineaceae</taxon>
        <taxon>Litorilinea</taxon>
    </lineage>
</organism>
<evidence type="ECO:0000256" key="5">
    <source>
        <dbReference type="ARBA" id="ARBA00022741"/>
    </source>
</evidence>
<gene>
    <name evidence="8 10" type="primary">tilS</name>
    <name evidence="10" type="ORF">FKZ61_19465</name>
</gene>
<proteinExistence type="inferred from homology"/>
<dbReference type="NCBIfam" id="TIGR02432">
    <property type="entry name" value="lysidine_TilS_N"/>
    <property type="match status" value="1"/>
</dbReference>
<dbReference type="SUPFAM" id="SSF52402">
    <property type="entry name" value="Adenine nucleotide alpha hydrolases-like"/>
    <property type="match status" value="1"/>
</dbReference>
<comment type="function">
    <text evidence="8">Ligates lysine onto the cytidine present at position 34 of the AUA codon-specific tRNA(Ile) that contains the anticodon CAU, in an ATP-dependent manner. Cytidine is converted to lysidine, thus changing the amino acid specificity of the tRNA from methionine to isoleucine.</text>
</comment>
<evidence type="ECO:0000256" key="8">
    <source>
        <dbReference type="HAMAP-Rule" id="MF_01161"/>
    </source>
</evidence>
<dbReference type="GO" id="GO:0006400">
    <property type="term" value="P:tRNA modification"/>
    <property type="evidence" value="ECO:0007669"/>
    <property type="project" value="UniProtKB-UniRule"/>
</dbReference>
<dbReference type="HAMAP" id="MF_01161">
    <property type="entry name" value="tRNA_Ile_lys_synt"/>
    <property type="match status" value="1"/>
</dbReference>
<dbReference type="Gene3D" id="3.40.50.620">
    <property type="entry name" value="HUPs"/>
    <property type="match status" value="1"/>
</dbReference>
<reference evidence="10 11" key="1">
    <citation type="submission" date="2019-06" db="EMBL/GenBank/DDBJ databases">
        <title>Genome sequence of Litorilinea aerophila BAA-2444.</title>
        <authorList>
            <person name="Maclea K.S."/>
            <person name="Maurais E.G."/>
            <person name="Iannazzi L.C."/>
        </authorList>
    </citation>
    <scope>NUCLEOTIDE SEQUENCE [LARGE SCALE GENOMIC DNA]</scope>
    <source>
        <strain evidence="10 11">ATCC BAA-2444</strain>
    </source>
</reference>